<protein>
    <submittedName>
        <fullName evidence="2">Carboxyvinyl-carboxyphosphonate phosphorylmutase</fullName>
        <ecNumber evidence="2">2.7.8.23</ecNumber>
    </submittedName>
</protein>
<reference evidence="2" key="1">
    <citation type="submission" date="2023-06" db="EMBL/GenBank/DDBJ databases">
        <title>Survivors Of The Sea: Transcriptome response of Skeletonema marinoi to long-term dormancy.</title>
        <authorList>
            <person name="Pinder M.I.M."/>
            <person name="Kourtchenko O."/>
            <person name="Robertson E.K."/>
            <person name="Larsson T."/>
            <person name="Maumus F."/>
            <person name="Osuna-Cruz C.M."/>
            <person name="Vancaester E."/>
            <person name="Stenow R."/>
            <person name="Vandepoele K."/>
            <person name="Ploug H."/>
            <person name="Bruchert V."/>
            <person name="Godhe A."/>
            <person name="Topel M."/>
        </authorList>
    </citation>
    <scope>NUCLEOTIDE SEQUENCE</scope>
    <source>
        <strain evidence="2">R05AC</strain>
    </source>
</reference>
<keyword evidence="3" id="KW-1185">Reference proteome</keyword>
<dbReference type="CDD" id="cd00377">
    <property type="entry name" value="ICL_PEPM"/>
    <property type="match status" value="1"/>
</dbReference>
<keyword evidence="1" id="KW-0732">Signal</keyword>
<dbReference type="Proteomes" id="UP001224775">
    <property type="component" value="Unassembled WGS sequence"/>
</dbReference>
<dbReference type="EC" id="2.7.8.23" evidence="2"/>
<comment type="caution">
    <text evidence="2">The sequence shown here is derived from an EMBL/GenBank/DDBJ whole genome shotgun (WGS) entry which is preliminary data.</text>
</comment>
<dbReference type="InterPro" id="IPR040442">
    <property type="entry name" value="Pyrv_kinase-like_dom_sf"/>
</dbReference>
<dbReference type="EMBL" id="JATAAI010000009">
    <property type="protein sequence ID" value="KAK1743130.1"/>
    <property type="molecule type" value="Genomic_DNA"/>
</dbReference>
<evidence type="ECO:0000256" key="1">
    <source>
        <dbReference type="SAM" id="SignalP"/>
    </source>
</evidence>
<dbReference type="GO" id="GO:0008807">
    <property type="term" value="F:carboxyvinyl-carboxyphosphonate phosphorylmutase activity"/>
    <property type="evidence" value="ECO:0007669"/>
    <property type="project" value="UniProtKB-EC"/>
</dbReference>
<dbReference type="SUPFAM" id="SSF51621">
    <property type="entry name" value="Phosphoenolpyruvate/pyruvate domain"/>
    <property type="match status" value="1"/>
</dbReference>
<dbReference type="InterPro" id="IPR015813">
    <property type="entry name" value="Pyrv/PenolPyrv_kinase-like_dom"/>
</dbReference>
<dbReference type="PANTHER" id="PTHR42905">
    <property type="entry name" value="PHOSPHOENOLPYRUVATE CARBOXYLASE"/>
    <property type="match status" value="1"/>
</dbReference>
<dbReference type="Pfam" id="PF13714">
    <property type="entry name" value="PEP_mutase"/>
    <property type="match status" value="1"/>
</dbReference>
<feature type="signal peptide" evidence="1">
    <location>
        <begin position="1"/>
        <end position="24"/>
    </location>
</feature>
<gene>
    <name evidence="2" type="ORF">QTG54_005751</name>
</gene>
<proteinExistence type="predicted"/>
<dbReference type="AlphaFoldDB" id="A0AAD9DET5"/>
<accession>A0AAD9DET5</accession>
<feature type="chain" id="PRO_5042143139" evidence="1">
    <location>
        <begin position="25"/>
        <end position="341"/>
    </location>
</feature>
<dbReference type="Gene3D" id="3.20.20.60">
    <property type="entry name" value="Phosphoenolpyruvate-binding domains"/>
    <property type="match status" value="1"/>
</dbReference>
<dbReference type="InterPro" id="IPR039556">
    <property type="entry name" value="ICL/PEPM"/>
</dbReference>
<dbReference type="PANTHER" id="PTHR42905:SF2">
    <property type="entry name" value="PHOSPHOENOLPYRUVATE CARBOXYLASE FAMILY PROTEIN"/>
    <property type="match status" value="1"/>
</dbReference>
<name>A0AAD9DET5_9STRA</name>
<sequence>MLCTKKILSATVALLAIDTSVSFGCPPPERLSRLLKATESGEAPIILMPCCYDGITARLVAQSGFNATFMTGFGVSGANGYPDTQLVSFNEMVLAASKVAEGLSSAALENVKFGEPDYTGQPPVAIPCIADGDTGYGNAINVKRTVFGYARTGMAGMMIEDQVAPKRCGHVAGKAVIPFDEAVQRVKAACDARDEYEALFGKGTGPLILARTDSLVTDGFEDAIQRCIAFREAGCDMTFLEAPQTIEQMKEYCQRVTGPKLANMLEYGNTPILPPSELQQMGYTIAAYPLTLLSASIKTMQESLQLIKEGKPTLDKILPFAETKDVVGFTKYAKEEDRYKC</sequence>
<organism evidence="2 3">
    <name type="scientific">Skeletonema marinoi</name>
    <dbReference type="NCBI Taxonomy" id="267567"/>
    <lineage>
        <taxon>Eukaryota</taxon>
        <taxon>Sar</taxon>
        <taxon>Stramenopiles</taxon>
        <taxon>Ochrophyta</taxon>
        <taxon>Bacillariophyta</taxon>
        <taxon>Coscinodiscophyceae</taxon>
        <taxon>Thalassiosirophycidae</taxon>
        <taxon>Thalassiosirales</taxon>
        <taxon>Skeletonemataceae</taxon>
        <taxon>Skeletonema</taxon>
        <taxon>Skeletonema marinoi-dohrnii complex</taxon>
    </lineage>
</organism>
<keyword evidence="2" id="KW-0808">Transferase</keyword>
<evidence type="ECO:0000313" key="3">
    <source>
        <dbReference type="Proteomes" id="UP001224775"/>
    </source>
</evidence>
<evidence type="ECO:0000313" key="2">
    <source>
        <dbReference type="EMBL" id="KAK1743130.1"/>
    </source>
</evidence>